<keyword evidence="1" id="KW-0812">Transmembrane</keyword>
<keyword evidence="1" id="KW-0472">Membrane</keyword>
<feature type="transmembrane region" description="Helical" evidence="1">
    <location>
        <begin position="12"/>
        <end position="30"/>
    </location>
</feature>
<accession>A0A2T0WBZ5</accession>
<sequence length="176" mass="20752">MEKTKRKTFFTLLVRLFSLGVLLFVVFMLWSRTQLDIVLMDIIDSREITLLEITGFANHPSVEFDGVEAGQFLRLSAEGIERFRYSFLDYELEDSTPQSETRLYPNNDFWNLSAERQLFGSLDEPSFGLVMEFEESAQETIFFNENHLYIDGTYYEMDFNPLMVMLLEELTNNDDW</sequence>
<comment type="caution">
    <text evidence="2">The sequence shown here is derived from an EMBL/GenBank/DDBJ whole genome shotgun (WGS) entry which is preliminary data.</text>
</comment>
<name>A0A2T0WBZ5_9LACT</name>
<dbReference type="EMBL" id="PVTO01000001">
    <property type="protein sequence ID" value="PRY84218.1"/>
    <property type="molecule type" value="Genomic_DNA"/>
</dbReference>
<reference evidence="2 3" key="1">
    <citation type="submission" date="2018-03" db="EMBL/GenBank/DDBJ databases">
        <title>Genomic Encyclopedia of Archaeal and Bacterial Type Strains, Phase II (KMG-II): from individual species to whole genera.</title>
        <authorList>
            <person name="Goeker M."/>
        </authorList>
    </citation>
    <scope>NUCLEOTIDE SEQUENCE [LARGE SCALE GENOMIC DNA]</scope>
    <source>
        <strain evidence="2 3">DSM 13175</strain>
    </source>
</reference>
<protein>
    <submittedName>
        <fullName evidence="2">Uncharacterized protein</fullName>
    </submittedName>
</protein>
<evidence type="ECO:0000313" key="3">
    <source>
        <dbReference type="Proteomes" id="UP000238205"/>
    </source>
</evidence>
<evidence type="ECO:0000313" key="2">
    <source>
        <dbReference type="EMBL" id="PRY84218.1"/>
    </source>
</evidence>
<keyword evidence="1" id="KW-1133">Transmembrane helix</keyword>
<keyword evidence="3" id="KW-1185">Reference proteome</keyword>
<dbReference type="AlphaFoldDB" id="A0A2T0WBZ5"/>
<dbReference type="Proteomes" id="UP000238205">
    <property type="component" value="Unassembled WGS sequence"/>
</dbReference>
<organism evidence="2 3">
    <name type="scientific">Alkalibacterium olivapovliticus</name>
    <dbReference type="NCBI Taxonomy" id="99907"/>
    <lineage>
        <taxon>Bacteria</taxon>
        <taxon>Bacillati</taxon>
        <taxon>Bacillota</taxon>
        <taxon>Bacilli</taxon>
        <taxon>Lactobacillales</taxon>
        <taxon>Carnobacteriaceae</taxon>
        <taxon>Alkalibacterium</taxon>
    </lineage>
</organism>
<gene>
    <name evidence="2" type="ORF">CLV38_101139</name>
</gene>
<evidence type="ECO:0000256" key="1">
    <source>
        <dbReference type="SAM" id="Phobius"/>
    </source>
</evidence>
<proteinExistence type="predicted"/>